<evidence type="ECO:0000313" key="2">
    <source>
        <dbReference type="EMBL" id="GAA2114396.1"/>
    </source>
</evidence>
<dbReference type="Proteomes" id="UP001500897">
    <property type="component" value="Unassembled WGS sequence"/>
</dbReference>
<proteinExistence type="predicted"/>
<keyword evidence="3" id="KW-1185">Reference proteome</keyword>
<accession>A0ABP5J9Z3</accession>
<evidence type="ECO:0000313" key="3">
    <source>
        <dbReference type="Proteomes" id="UP001500897"/>
    </source>
</evidence>
<comment type="caution">
    <text evidence="2">The sequence shown here is derived from an EMBL/GenBank/DDBJ whole genome shotgun (WGS) entry which is preliminary data.</text>
</comment>
<feature type="transmembrane region" description="Helical" evidence="1">
    <location>
        <begin position="45"/>
        <end position="63"/>
    </location>
</feature>
<dbReference type="RefSeq" id="WP_344556374.1">
    <property type="nucleotide sequence ID" value="NZ_BAAANS010000048.1"/>
</dbReference>
<keyword evidence="1" id="KW-0472">Membrane</keyword>
<organism evidence="2 3">
    <name type="scientific">Kitasatospora saccharophila</name>
    <dbReference type="NCBI Taxonomy" id="407973"/>
    <lineage>
        <taxon>Bacteria</taxon>
        <taxon>Bacillati</taxon>
        <taxon>Actinomycetota</taxon>
        <taxon>Actinomycetes</taxon>
        <taxon>Kitasatosporales</taxon>
        <taxon>Streptomycetaceae</taxon>
        <taxon>Kitasatospora</taxon>
    </lineage>
</organism>
<keyword evidence="1" id="KW-0812">Transmembrane</keyword>
<reference evidence="3" key="1">
    <citation type="journal article" date="2019" name="Int. J. Syst. Evol. Microbiol.">
        <title>The Global Catalogue of Microorganisms (GCM) 10K type strain sequencing project: providing services to taxonomists for standard genome sequencing and annotation.</title>
        <authorList>
            <consortium name="The Broad Institute Genomics Platform"/>
            <consortium name="The Broad Institute Genome Sequencing Center for Infectious Disease"/>
            <person name="Wu L."/>
            <person name="Ma J."/>
        </authorList>
    </citation>
    <scope>NUCLEOTIDE SEQUENCE [LARGE SCALE GENOMIC DNA]</scope>
    <source>
        <strain evidence="3">JCM 14559</strain>
    </source>
</reference>
<name>A0ABP5J9Z3_9ACTN</name>
<dbReference type="EMBL" id="BAAANS010000048">
    <property type="protein sequence ID" value="GAA2114396.1"/>
    <property type="molecule type" value="Genomic_DNA"/>
</dbReference>
<sequence length="294" mass="30049">MDLEHDLSRLLGESVDGLASPVGAIVAEAEAQGHRIRRRRRRLRIAGATAVVVALATAGAVVMPRPVAGPTVIGTPPAATTAGTPSTAATTATTTVVAPSPVTAPVTVPVTAEAMLKILADLLPPGGKLSKFRPGPFEWTRAAATDFTVEYDDGRGAAHIYVVMSPPDPKGMSWNCDQVDLTDHGTRPGGAEPTGCTSTTDASGTVFSAVTGVGPEGGYYFRKVRLERADGTSVDLVVGNGPAPSPEHPSGLADRPAPPLTTAAWQAVVRDPAWRTEVPAATAEAGAALAATLN</sequence>
<evidence type="ECO:0000256" key="1">
    <source>
        <dbReference type="SAM" id="Phobius"/>
    </source>
</evidence>
<gene>
    <name evidence="2" type="ORF">GCM10009759_58660</name>
</gene>
<keyword evidence="1" id="KW-1133">Transmembrane helix</keyword>
<protein>
    <submittedName>
        <fullName evidence="2">Uncharacterized protein</fullName>
    </submittedName>
</protein>